<keyword evidence="1" id="KW-0029">Amino-acid transport</keyword>
<feature type="transmembrane region" description="Helical" evidence="1">
    <location>
        <begin position="285"/>
        <end position="304"/>
    </location>
</feature>
<dbReference type="RefSeq" id="WP_021116729.1">
    <property type="nucleotide sequence ID" value="NZ_CP020085.1"/>
</dbReference>
<feature type="transmembrane region" description="Helical" evidence="1">
    <location>
        <begin position="38"/>
        <end position="60"/>
    </location>
</feature>
<keyword evidence="1" id="KW-0915">Sodium</keyword>
<feature type="transmembrane region" description="Helical" evidence="1">
    <location>
        <begin position="254"/>
        <end position="273"/>
    </location>
</feature>
<evidence type="ECO:0000313" key="4">
    <source>
        <dbReference type="EMBL" id="WGE09345.1"/>
    </source>
</evidence>
<reference evidence="3" key="1">
    <citation type="submission" date="2022-09" db="EMBL/GenBank/DDBJ databases">
        <title>Molecular characterization of Glaesserella parasuis strains circulating in commercial swine farms using whole-genome sequencing.</title>
        <authorList>
            <person name="Mugabi R."/>
            <person name="Clavijo M."/>
            <person name="Li G."/>
        </authorList>
    </citation>
    <scope>NUCLEOTIDE SEQUENCE</scope>
    <source>
        <strain evidence="3">0435-53</strain>
    </source>
</reference>
<dbReference type="EMBL" id="CP121769">
    <property type="protein sequence ID" value="WGE09345.1"/>
    <property type="molecule type" value="Genomic_DNA"/>
</dbReference>
<feature type="transmembrane region" description="Helical" evidence="1">
    <location>
        <begin position="229"/>
        <end position="248"/>
    </location>
</feature>
<dbReference type="Proteomes" id="UP001148834">
    <property type="component" value="Unassembled WGS sequence"/>
</dbReference>
<feature type="transmembrane region" description="Helical" evidence="1">
    <location>
        <begin position="6"/>
        <end position="26"/>
    </location>
</feature>
<feature type="transmembrane region" description="Helical" evidence="1">
    <location>
        <begin position="377"/>
        <end position="404"/>
    </location>
</feature>
<dbReference type="GO" id="GO:0015813">
    <property type="term" value="P:L-glutamate transmembrane transport"/>
    <property type="evidence" value="ECO:0007669"/>
    <property type="project" value="UniProtKB-UniRule"/>
</dbReference>
<feature type="transmembrane region" description="Helical" evidence="1">
    <location>
        <begin position="96"/>
        <end position="123"/>
    </location>
</feature>
<keyword evidence="1" id="KW-0997">Cell inner membrane</keyword>
<feature type="transmembrane region" description="Helical" evidence="1">
    <location>
        <begin position="310"/>
        <end position="330"/>
    </location>
</feature>
<keyword evidence="1" id="KW-0769">Symport</keyword>
<dbReference type="HAMAP" id="MF_02062">
    <property type="entry name" value="GltS"/>
    <property type="match status" value="1"/>
</dbReference>
<organism evidence="3 5">
    <name type="scientific">Glaesserella parasuis</name>
    <name type="common">Haemophilus parasuis</name>
    <dbReference type="NCBI Taxonomy" id="738"/>
    <lineage>
        <taxon>Bacteria</taxon>
        <taxon>Pseudomonadati</taxon>
        <taxon>Pseudomonadota</taxon>
        <taxon>Gammaproteobacteria</taxon>
        <taxon>Pasteurellales</taxon>
        <taxon>Pasteurellaceae</taxon>
        <taxon>Glaesserella</taxon>
    </lineage>
</organism>
<reference evidence="4" key="2">
    <citation type="submission" date="2023-04" db="EMBL/GenBank/DDBJ databases">
        <title>Molecular characterization of the Integrative and Conjugative elements harboring multidrug-resistance gene from Glaesserella (Haemophilus) parasuis.</title>
        <authorList>
            <person name="Che Y."/>
            <person name="Zhou L."/>
        </authorList>
    </citation>
    <scope>NUCLEOTIDE SEQUENCE</scope>
    <source>
        <strain evidence="4">Z44</strain>
    </source>
</reference>
<evidence type="ECO:0000313" key="5">
    <source>
        <dbReference type="Proteomes" id="UP001148834"/>
    </source>
</evidence>
<accession>A0A084EVW7</accession>
<evidence type="ECO:0000313" key="3">
    <source>
        <dbReference type="EMBL" id="MDD2168022.1"/>
    </source>
</evidence>
<name>A0A084EVW7_GLAPU</name>
<comment type="similarity">
    <text evidence="1">Belongs to the glutamate:Na(+) symporter (ESS) (TC 2.A.27) family.</text>
</comment>
<sequence>MEPIVLNGYHTLIAATLVLLLGKVFVNKIKFFQDFNIPEAVAGGLFIACIIFCLYKFAGITFEFESSLRTAFMLAFFSSIGLSADFSRLKQGGIPLVIFLVIVSIFILVQNGVGVGLAMLLGIDPLVGLITGSITLTGGHGTGATWATVFAEKHGLAGAMEMAMASATFGLVAGGLVGGPLARRLINKMKITPSKHSVKVESVEAKYADDTFEDADNVRLITATSTIETMALFAACLAFSSVMVKVFPDSGLPQFVWALGFGVVLRNVLTLVFKFDMFDRAIDVFGNASLSLFLAIALMSIKLWELADLAGSMLIILIAQTIVMVLYAYFVTFRVMGSNYDAAVLAAGHSGFGLGATATAVANMQSVTETFGPSHKAFLIIPLVGAFFVDVVNLGVITAFMNYLTS</sequence>
<dbReference type="Proteomes" id="UP001222296">
    <property type="component" value="Chromosome"/>
</dbReference>
<comment type="subcellular location">
    <subcellularLocation>
        <location evidence="1">Cell inner membrane</location>
        <topology evidence="1">Multi-pass membrane protein</topology>
    </subcellularLocation>
</comment>
<dbReference type="OrthoDB" id="4921038at2"/>
<keyword evidence="1" id="KW-0472">Membrane</keyword>
<keyword evidence="1" id="KW-0813">Transport</keyword>
<dbReference type="GO" id="GO:0015501">
    <property type="term" value="F:glutamate:sodium symporter activity"/>
    <property type="evidence" value="ECO:0007669"/>
    <property type="project" value="UniProtKB-UniRule"/>
</dbReference>
<dbReference type="NCBIfam" id="TIGR00210">
    <property type="entry name" value="gltS"/>
    <property type="match status" value="1"/>
</dbReference>
<keyword evidence="1" id="KW-1003">Cell membrane</keyword>
<keyword evidence="1" id="KW-1133">Transmembrane helix</keyword>
<dbReference type="Pfam" id="PF03616">
    <property type="entry name" value="Glt_symporter"/>
    <property type="match status" value="1"/>
</dbReference>
<dbReference type="EMBL" id="JAODIR010000021">
    <property type="protein sequence ID" value="MDD2168022.1"/>
    <property type="molecule type" value="Genomic_DNA"/>
</dbReference>
<keyword evidence="1" id="KW-0739">Sodium transport</keyword>
<comment type="function">
    <text evidence="1">Catalyzes the sodium-dependent transport of glutamate.</text>
</comment>
<evidence type="ECO:0000256" key="1">
    <source>
        <dbReference type="HAMAP-Rule" id="MF_02062"/>
    </source>
</evidence>
<proteinExistence type="inferred from homology"/>
<gene>
    <name evidence="1 3" type="primary">gltS</name>
    <name evidence="3" type="ORF">N5925_05245</name>
    <name evidence="4" type="ORF">QBL01_08780</name>
</gene>
<dbReference type="PANTHER" id="PTHR36178">
    <property type="entry name" value="SLR0625 PROTEIN"/>
    <property type="match status" value="1"/>
</dbReference>
<dbReference type="AlphaFoldDB" id="A0A084EVW7"/>
<keyword evidence="1" id="KW-0812">Transmembrane</keyword>
<evidence type="ECO:0000256" key="2">
    <source>
        <dbReference type="NCBIfam" id="TIGR00210"/>
    </source>
</evidence>
<protein>
    <recommendedName>
        <fullName evidence="1 2">Sodium/glutamate symporter</fullName>
    </recommendedName>
</protein>
<keyword evidence="1" id="KW-0406">Ion transport</keyword>
<dbReference type="GO" id="GO:0005886">
    <property type="term" value="C:plasma membrane"/>
    <property type="evidence" value="ECO:0007669"/>
    <property type="project" value="UniProtKB-SubCell"/>
</dbReference>
<feature type="transmembrane region" description="Helical" evidence="1">
    <location>
        <begin position="342"/>
        <end position="365"/>
    </location>
</feature>
<feature type="transmembrane region" description="Helical" evidence="1">
    <location>
        <begin position="162"/>
        <end position="182"/>
    </location>
</feature>
<dbReference type="InterPro" id="IPR004445">
    <property type="entry name" value="GltS"/>
</dbReference>
<dbReference type="PANTHER" id="PTHR36178:SF1">
    <property type="entry name" value="SODIUM_GLUTAMATE SYMPORTER"/>
    <property type="match status" value="1"/>
</dbReference>